<dbReference type="SMART" id="SM00507">
    <property type="entry name" value="HNHc"/>
    <property type="match status" value="1"/>
</dbReference>
<evidence type="ECO:0000313" key="3">
    <source>
        <dbReference type="Proteomes" id="UP000298693"/>
    </source>
</evidence>
<sequence>MTFGNFVRDHRYNRRRDLHDPYGGQRQGGIITPSKHPVIFAITGESGVQHGYLDGWTEDGQVFRYFGEGQEGDMTFTSGNKAIRDHVAEGEDLLLFQKQHRSGMLRFLGQFVCVSTTRELTPDRHGNMRNGIVFNLVPVEALQEADAAETEGDNSASGLDLAALRSAAMGAASTGEEEPAEGARRRVYQRSEVVRRYVLARAAGICECCKSPAPFLRTNGEPYLEPHHIRRVSDGGPDDPRYVAGVCPTCHRRIHHGADGKDINEALGEAILRFEYAVASVEPPNRTTRKRVMA</sequence>
<dbReference type="Proteomes" id="UP000298693">
    <property type="component" value="Chromosome"/>
</dbReference>
<name>A0A4D8QV44_AZOBR</name>
<dbReference type="Pfam" id="PF26348">
    <property type="entry name" value="SRA_ScoMcrA"/>
    <property type="match status" value="1"/>
</dbReference>
<dbReference type="GO" id="GO:0004519">
    <property type="term" value="F:endonuclease activity"/>
    <property type="evidence" value="ECO:0007669"/>
    <property type="project" value="UniProtKB-KW"/>
</dbReference>
<reference evidence="2 3" key="1">
    <citation type="submission" date="2018-09" db="EMBL/GenBank/DDBJ databases">
        <title>Whole genome based analysis of evolution and adaptive divergence in Indian and Brazilian strains of Azospirillum brasilense.</title>
        <authorList>
            <person name="Singh C."/>
            <person name="Tripathi A.K."/>
        </authorList>
    </citation>
    <scope>NUCLEOTIDE SEQUENCE [LARGE SCALE GENOMIC DNA]</scope>
    <source>
        <strain evidence="2 3">MTCC4039</strain>
    </source>
</reference>
<dbReference type="GO" id="GO:0008270">
    <property type="term" value="F:zinc ion binding"/>
    <property type="evidence" value="ECO:0007669"/>
    <property type="project" value="InterPro"/>
</dbReference>
<dbReference type="EMBL" id="CP032345">
    <property type="protein sequence ID" value="QCO14037.1"/>
    <property type="molecule type" value="Genomic_DNA"/>
</dbReference>
<dbReference type="InterPro" id="IPR003615">
    <property type="entry name" value="HNH_nuc"/>
</dbReference>
<dbReference type="InterPro" id="IPR002711">
    <property type="entry name" value="HNH"/>
</dbReference>
<dbReference type="RefSeq" id="WP_137138691.1">
    <property type="nucleotide sequence ID" value="NZ_CP032345.1"/>
</dbReference>
<accession>A0A4D8QV44</accession>
<dbReference type="InterPro" id="IPR058712">
    <property type="entry name" value="SRA_ScoMcrA"/>
</dbReference>
<dbReference type="Pfam" id="PF01844">
    <property type="entry name" value="HNH"/>
    <property type="match status" value="1"/>
</dbReference>
<evidence type="ECO:0000259" key="1">
    <source>
        <dbReference type="SMART" id="SM00507"/>
    </source>
</evidence>
<feature type="domain" description="HNH nuclease" evidence="1">
    <location>
        <begin position="193"/>
        <end position="252"/>
    </location>
</feature>
<keyword evidence="2" id="KW-0540">Nuclease</keyword>
<gene>
    <name evidence="2" type="ORF">D3869_01635</name>
</gene>
<dbReference type="Gene3D" id="1.10.30.50">
    <property type="match status" value="1"/>
</dbReference>
<keyword evidence="2" id="KW-0378">Hydrolase</keyword>
<dbReference type="AlphaFoldDB" id="A0A4D8QV44"/>
<keyword evidence="2" id="KW-0255">Endonuclease</keyword>
<organism evidence="2 3">
    <name type="scientific">Azospirillum brasilense</name>
    <dbReference type="NCBI Taxonomy" id="192"/>
    <lineage>
        <taxon>Bacteria</taxon>
        <taxon>Pseudomonadati</taxon>
        <taxon>Pseudomonadota</taxon>
        <taxon>Alphaproteobacteria</taxon>
        <taxon>Rhodospirillales</taxon>
        <taxon>Azospirillaceae</taxon>
        <taxon>Azospirillum</taxon>
    </lineage>
</organism>
<dbReference type="CDD" id="cd00085">
    <property type="entry name" value="HNHc"/>
    <property type="match status" value="1"/>
</dbReference>
<dbReference type="GO" id="GO:0003676">
    <property type="term" value="F:nucleic acid binding"/>
    <property type="evidence" value="ECO:0007669"/>
    <property type="project" value="InterPro"/>
</dbReference>
<protein>
    <submittedName>
        <fullName evidence="2">HNH endonuclease</fullName>
    </submittedName>
</protein>
<proteinExistence type="predicted"/>
<evidence type="ECO:0000313" key="2">
    <source>
        <dbReference type="EMBL" id="QCO14037.1"/>
    </source>
</evidence>